<protein>
    <submittedName>
        <fullName evidence="2">Uncharacterized protein</fullName>
    </submittedName>
</protein>
<gene>
    <name evidence="2" type="ORF">I5L79_20000</name>
</gene>
<dbReference type="Proteomes" id="UP000601099">
    <property type="component" value="Unassembled WGS sequence"/>
</dbReference>
<evidence type="ECO:0000313" key="2">
    <source>
        <dbReference type="EMBL" id="MBG8555838.1"/>
    </source>
</evidence>
<proteinExistence type="predicted"/>
<feature type="chain" id="PRO_5046305542" evidence="1">
    <location>
        <begin position="20"/>
        <end position="214"/>
    </location>
</feature>
<reference evidence="2 3" key="1">
    <citation type="submission" date="2020-11" db="EMBL/GenBank/DDBJ databases">
        <title>Hymenobacter sp.</title>
        <authorList>
            <person name="Kim M.K."/>
        </authorList>
    </citation>
    <scope>NUCLEOTIDE SEQUENCE [LARGE SCALE GENOMIC DNA]</scope>
    <source>
        <strain evidence="2 3">BT594</strain>
    </source>
</reference>
<sequence>MKSCLLFLLSLLCGVPLFAQPTAPVPFTGATPGFHQTHTGQILFSPTAAPVNGYPGAGYIGLSTYPLSPQSGLYFTAFLGSSLTQALHRLAPHLPQQELSRTGTYQFSFYVDKQLIYLANLPAGAVDRTSKNTGTVLHQALLNDGRPASGWGPALWYRFLANGGEKALAQGQHLLRIEIRPYFQNPALRDAPVLAAGQVALNVTQPLVIRSPAR</sequence>
<organism evidence="2 3">
    <name type="scientific">Hymenobacter guriensis</name>
    <dbReference type="NCBI Taxonomy" id="2793065"/>
    <lineage>
        <taxon>Bacteria</taxon>
        <taxon>Pseudomonadati</taxon>
        <taxon>Bacteroidota</taxon>
        <taxon>Cytophagia</taxon>
        <taxon>Cytophagales</taxon>
        <taxon>Hymenobacteraceae</taxon>
        <taxon>Hymenobacter</taxon>
    </lineage>
</organism>
<evidence type="ECO:0000313" key="3">
    <source>
        <dbReference type="Proteomes" id="UP000601099"/>
    </source>
</evidence>
<accession>A0ABS0L8J2</accession>
<feature type="signal peptide" evidence="1">
    <location>
        <begin position="1"/>
        <end position="19"/>
    </location>
</feature>
<keyword evidence="3" id="KW-1185">Reference proteome</keyword>
<keyword evidence="1" id="KW-0732">Signal</keyword>
<evidence type="ECO:0000256" key="1">
    <source>
        <dbReference type="SAM" id="SignalP"/>
    </source>
</evidence>
<dbReference type="RefSeq" id="WP_196956856.1">
    <property type="nucleotide sequence ID" value="NZ_JADWYK010000016.1"/>
</dbReference>
<comment type="caution">
    <text evidence="2">The sequence shown here is derived from an EMBL/GenBank/DDBJ whole genome shotgun (WGS) entry which is preliminary data.</text>
</comment>
<name>A0ABS0L8J2_9BACT</name>
<dbReference type="EMBL" id="JADWYK010000016">
    <property type="protein sequence ID" value="MBG8555838.1"/>
    <property type="molecule type" value="Genomic_DNA"/>
</dbReference>